<dbReference type="Gene3D" id="3.40.50.10490">
    <property type="entry name" value="Glucose-6-phosphate isomerase like protein, domain 1"/>
    <property type="match status" value="1"/>
</dbReference>
<accession>A0A438GE42</accession>
<evidence type="ECO:0000313" key="3">
    <source>
        <dbReference type="Proteomes" id="UP000288805"/>
    </source>
</evidence>
<sequence length="347" mass="38636">MPHPSNPTPSSLFLIHSLPPLHAPPHSLTTKEVTWRNIDDGMPVLLSGVIESLTFCRDNSLYSLKKKGTEKLRSAANVWHDEFAPLPKPQLGVNIERPASHCRYDEDFAKQLSACLHGALVSCDSVGMSFSKRTPEKVSNVVVKEHIDDPKVHIRDVSMISEACSAGKLVYVIRVECCTQEFSDFLNTQRERAKVTIRVRESPAMFDPNKENDDMADEGKKRRTPNDSEGLLIFKIPDDFSHDARIGERVIVNPDEGRMVRRYWFRIPELASDPFFIGIGNPTHQIAQLGHELASTIVIVGGRTSEMSAASLLPTALQGIDIREMLASASWMDEANRTTVVKNNPAA</sequence>
<feature type="region of interest" description="Disordered" evidence="1">
    <location>
        <begin position="204"/>
        <end position="224"/>
    </location>
</feature>
<dbReference type="Pfam" id="PF06258">
    <property type="entry name" value="Mito_fiss_Elm1"/>
    <property type="match status" value="2"/>
</dbReference>
<dbReference type="InterPro" id="IPR046348">
    <property type="entry name" value="SIS_dom_sf"/>
</dbReference>
<reference evidence="2 3" key="1">
    <citation type="journal article" date="2018" name="PLoS Genet.">
        <title>Population sequencing reveals clonal diversity and ancestral inbreeding in the grapevine cultivar Chardonnay.</title>
        <authorList>
            <person name="Roach M.J."/>
            <person name="Johnson D.L."/>
            <person name="Bohlmann J."/>
            <person name="van Vuuren H.J."/>
            <person name="Jones S.J."/>
            <person name="Pretorius I.S."/>
            <person name="Schmidt S.A."/>
            <person name="Borneman A.R."/>
        </authorList>
    </citation>
    <scope>NUCLEOTIDE SEQUENCE [LARGE SCALE GENOMIC DNA]</scope>
    <source>
        <strain evidence="3">cv. Chardonnay</strain>
        <tissue evidence="2">Leaf</tissue>
    </source>
</reference>
<comment type="caution">
    <text evidence="2">The sequence shown here is derived from an EMBL/GenBank/DDBJ whole genome shotgun (WGS) entry which is preliminary data.</text>
</comment>
<dbReference type="SUPFAM" id="SSF53697">
    <property type="entry name" value="SIS domain"/>
    <property type="match status" value="1"/>
</dbReference>
<dbReference type="InterPro" id="IPR009367">
    <property type="entry name" value="Elm1-like"/>
</dbReference>
<dbReference type="PANTHER" id="PTHR33986:SF2">
    <property type="entry name" value="MITOCHONDRIAL FISSION PROTEIN ELM1"/>
    <property type="match status" value="1"/>
</dbReference>
<gene>
    <name evidence="2" type="primary">ELM1_0</name>
    <name evidence="2" type="ORF">CK203_058339</name>
</gene>
<feature type="compositionally biased region" description="Basic and acidic residues" evidence="1">
    <location>
        <begin position="208"/>
        <end position="224"/>
    </location>
</feature>
<protein>
    <submittedName>
        <fullName evidence="2">Mitochondrial fission protein ELM1</fullName>
    </submittedName>
</protein>
<dbReference type="EMBL" id="QGNW01000464">
    <property type="protein sequence ID" value="RVW70475.1"/>
    <property type="molecule type" value="Genomic_DNA"/>
</dbReference>
<dbReference type="GO" id="GO:1901135">
    <property type="term" value="P:carbohydrate derivative metabolic process"/>
    <property type="evidence" value="ECO:0007669"/>
    <property type="project" value="InterPro"/>
</dbReference>
<dbReference type="GO" id="GO:0097367">
    <property type="term" value="F:carbohydrate derivative binding"/>
    <property type="evidence" value="ECO:0007669"/>
    <property type="project" value="InterPro"/>
</dbReference>
<name>A0A438GE42_VITVI</name>
<evidence type="ECO:0000256" key="1">
    <source>
        <dbReference type="SAM" id="MobiDB-lite"/>
    </source>
</evidence>
<dbReference type="AlphaFoldDB" id="A0A438GE42"/>
<organism evidence="2 3">
    <name type="scientific">Vitis vinifera</name>
    <name type="common">Grape</name>
    <dbReference type="NCBI Taxonomy" id="29760"/>
    <lineage>
        <taxon>Eukaryota</taxon>
        <taxon>Viridiplantae</taxon>
        <taxon>Streptophyta</taxon>
        <taxon>Embryophyta</taxon>
        <taxon>Tracheophyta</taxon>
        <taxon>Spermatophyta</taxon>
        <taxon>Magnoliopsida</taxon>
        <taxon>eudicotyledons</taxon>
        <taxon>Gunneridae</taxon>
        <taxon>Pentapetalae</taxon>
        <taxon>rosids</taxon>
        <taxon>Vitales</taxon>
        <taxon>Vitaceae</taxon>
        <taxon>Viteae</taxon>
        <taxon>Vitis</taxon>
    </lineage>
</organism>
<dbReference type="PANTHER" id="PTHR33986">
    <property type="entry name" value="OS02G0535700 PROTEIN"/>
    <property type="match status" value="1"/>
</dbReference>
<dbReference type="Proteomes" id="UP000288805">
    <property type="component" value="Unassembled WGS sequence"/>
</dbReference>
<evidence type="ECO:0000313" key="2">
    <source>
        <dbReference type="EMBL" id="RVW70475.1"/>
    </source>
</evidence>
<dbReference type="OrthoDB" id="1856981at2759"/>
<proteinExistence type="predicted"/>